<sequence length="104" mass="11128">RSTPQVQVTARATTRRRSSRLPDTRLLESRKASFPDAFRPGTLYADARLQFQEPSSMWGMPAGNGVSEVNSYKASPCARSSAAPTLGARPHVRNAVQDAAAAAA</sequence>
<proteinExistence type="predicted"/>
<evidence type="ECO:0000313" key="2">
    <source>
        <dbReference type="EMBL" id="CAJ1405295.1"/>
    </source>
</evidence>
<dbReference type="AlphaFoldDB" id="A0AA36JFJ1"/>
<dbReference type="EMBL" id="CAUJNA010003577">
    <property type="protein sequence ID" value="CAJ1405295.1"/>
    <property type="molecule type" value="Genomic_DNA"/>
</dbReference>
<accession>A0AA36JFJ1</accession>
<organism evidence="2 3">
    <name type="scientific">Effrenium voratum</name>
    <dbReference type="NCBI Taxonomy" id="2562239"/>
    <lineage>
        <taxon>Eukaryota</taxon>
        <taxon>Sar</taxon>
        <taxon>Alveolata</taxon>
        <taxon>Dinophyceae</taxon>
        <taxon>Suessiales</taxon>
        <taxon>Symbiodiniaceae</taxon>
        <taxon>Effrenium</taxon>
    </lineage>
</organism>
<protein>
    <submittedName>
        <fullName evidence="2">Uncharacterized protein</fullName>
    </submittedName>
</protein>
<keyword evidence="3" id="KW-1185">Reference proteome</keyword>
<gene>
    <name evidence="2" type="ORF">EVOR1521_LOCUS27541</name>
</gene>
<reference evidence="2" key="1">
    <citation type="submission" date="2023-08" db="EMBL/GenBank/DDBJ databases">
        <authorList>
            <person name="Chen Y."/>
            <person name="Shah S."/>
            <person name="Dougan E. K."/>
            <person name="Thang M."/>
            <person name="Chan C."/>
        </authorList>
    </citation>
    <scope>NUCLEOTIDE SEQUENCE</scope>
</reference>
<feature type="region of interest" description="Disordered" evidence="1">
    <location>
        <begin position="1"/>
        <end position="24"/>
    </location>
</feature>
<feature type="non-terminal residue" evidence="2">
    <location>
        <position position="104"/>
    </location>
</feature>
<name>A0AA36JFJ1_9DINO</name>
<evidence type="ECO:0000313" key="3">
    <source>
        <dbReference type="Proteomes" id="UP001178507"/>
    </source>
</evidence>
<feature type="non-terminal residue" evidence="2">
    <location>
        <position position="1"/>
    </location>
</feature>
<dbReference type="Proteomes" id="UP001178507">
    <property type="component" value="Unassembled WGS sequence"/>
</dbReference>
<evidence type="ECO:0000256" key="1">
    <source>
        <dbReference type="SAM" id="MobiDB-lite"/>
    </source>
</evidence>
<comment type="caution">
    <text evidence="2">The sequence shown here is derived from an EMBL/GenBank/DDBJ whole genome shotgun (WGS) entry which is preliminary data.</text>
</comment>